<accession>A0A1H0LF63</accession>
<keyword evidence="10" id="KW-1185">Reference proteome</keyword>
<feature type="domain" description="RNA polymerase sigma-70 region 4" evidence="8">
    <location>
        <begin position="123"/>
        <end position="172"/>
    </location>
</feature>
<keyword evidence="3" id="KW-0731">Sigma factor</keyword>
<dbReference type="Gene3D" id="1.10.1740.10">
    <property type="match status" value="1"/>
</dbReference>
<dbReference type="RefSeq" id="WP_143016283.1">
    <property type="nucleotide sequence ID" value="NZ_BKAE01000024.1"/>
</dbReference>
<evidence type="ECO:0000313" key="9">
    <source>
        <dbReference type="EMBL" id="SDO66630.1"/>
    </source>
</evidence>
<dbReference type="SUPFAM" id="SSF88659">
    <property type="entry name" value="Sigma3 and sigma4 domains of RNA polymerase sigma factors"/>
    <property type="match status" value="1"/>
</dbReference>
<dbReference type="InterPro" id="IPR007627">
    <property type="entry name" value="RNA_pol_sigma70_r2"/>
</dbReference>
<comment type="similarity">
    <text evidence="1">Belongs to the sigma-70 factor family. ECF subfamily.</text>
</comment>
<evidence type="ECO:0000256" key="2">
    <source>
        <dbReference type="ARBA" id="ARBA00023015"/>
    </source>
</evidence>
<feature type="region of interest" description="Disordered" evidence="6">
    <location>
        <begin position="172"/>
        <end position="191"/>
    </location>
</feature>
<dbReference type="Gene3D" id="1.10.10.10">
    <property type="entry name" value="Winged helix-like DNA-binding domain superfamily/Winged helix DNA-binding domain"/>
    <property type="match status" value="1"/>
</dbReference>
<protein>
    <submittedName>
        <fullName evidence="9">RNA polymerase sigma-70 factor, ECF subfamily</fullName>
    </submittedName>
</protein>
<keyword evidence="2" id="KW-0805">Transcription regulation</keyword>
<dbReference type="CDD" id="cd06171">
    <property type="entry name" value="Sigma70_r4"/>
    <property type="match status" value="1"/>
</dbReference>
<sequence>MDRDDELIARAKGGDPEAWRELYRAHAGRLVVWLRTRPTGDAAVSPEDIAGEAWLVAAQRVADFEGSSEQFAGWLFGIARNLATTTGRRSRRRRTEPGITQLAELPTDGPAPEVDGRDWVRRALAALPPRERDVVGCIDGVGLDVASTAVALDISAVAVRVAHHRGLRRLRAAAGSGQPEPAAAAVNNRSR</sequence>
<dbReference type="STRING" id="1005944.SAMN05192576_0226"/>
<dbReference type="GO" id="GO:0006352">
    <property type="term" value="P:DNA-templated transcription initiation"/>
    <property type="evidence" value="ECO:0007669"/>
    <property type="project" value="InterPro"/>
</dbReference>
<evidence type="ECO:0000259" key="7">
    <source>
        <dbReference type="Pfam" id="PF04542"/>
    </source>
</evidence>
<name>A0A1H0LF63_9ACTN</name>
<dbReference type="AlphaFoldDB" id="A0A1H0LF63"/>
<evidence type="ECO:0000259" key="8">
    <source>
        <dbReference type="Pfam" id="PF04545"/>
    </source>
</evidence>
<evidence type="ECO:0000256" key="3">
    <source>
        <dbReference type="ARBA" id="ARBA00023082"/>
    </source>
</evidence>
<dbReference type="InterPro" id="IPR007630">
    <property type="entry name" value="RNA_pol_sigma70_r4"/>
</dbReference>
<gene>
    <name evidence="9" type="ORF">SAMN05192576_0226</name>
</gene>
<keyword evidence="4" id="KW-0238">DNA-binding</keyword>
<dbReference type="PANTHER" id="PTHR43133">
    <property type="entry name" value="RNA POLYMERASE ECF-TYPE SIGMA FACTO"/>
    <property type="match status" value="1"/>
</dbReference>
<dbReference type="Proteomes" id="UP000199004">
    <property type="component" value="Unassembled WGS sequence"/>
</dbReference>
<evidence type="ECO:0000256" key="5">
    <source>
        <dbReference type="ARBA" id="ARBA00023163"/>
    </source>
</evidence>
<dbReference type="Pfam" id="PF04542">
    <property type="entry name" value="Sigma70_r2"/>
    <property type="match status" value="1"/>
</dbReference>
<dbReference type="InterPro" id="IPR014284">
    <property type="entry name" value="RNA_pol_sigma-70_dom"/>
</dbReference>
<dbReference type="NCBIfam" id="TIGR02937">
    <property type="entry name" value="sigma70-ECF"/>
    <property type="match status" value="1"/>
</dbReference>
<evidence type="ECO:0000313" key="10">
    <source>
        <dbReference type="Proteomes" id="UP000199004"/>
    </source>
</evidence>
<dbReference type="SUPFAM" id="SSF88946">
    <property type="entry name" value="Sigma2 domain of RNA polymerase sigma factors"/>
    <property type="match status" value="1"/>
</dbReference>
<dbReference type="InterPro" id="IPR013325">
    <property type="entry name" value="RNA_pol_sigma_r2"/>
</dbReference>
<dbReference type="PANTHER" id="PTHR43133:SF8">
    <property type="entry name" value="RNA POLYMERASE SIGMA FACTOR HI_1459-RELATED"/>
    <property type="match status" value="1"/>
</dbReference>
<dbReference type="GO" id="GO:0016987">
    <property type="term" value="F:sigma factor activity"/>
    <property type="evidence" value="ECO:0007669"/>
    <property type="project" value="UniProtKB-KW"/>
</dbReference>
<evidence type="ECO:0000256" key="6">
    <source>
        <dbReference type="SAM" id="MobiDB-lite"/>
    </source>
</evidence>
<dbReference type="EMBL" id="FNIC01000012">
    <property type="protein sequence ID" value="SDO66630.1"/>
    <property type="molecule type" value="Genomic_DNA"/>
</dbReference>
<organism evidence="9 10">
    <name type="scientific">Nocardioides szechwanensis</name>
    <dbReference type="NCBI Taxonomy" id="1005944"/>
    <lineage>
        <taxon>Bacteria</taxon>
        <taxon>Bacillati</taxon>
        <taxon>Actinomycetota</taxon>
        <taxon>Actinomycetes</taxon>
        <taxon>Propionibacteriales</taxon>
        <taxon>Nocardioidaceae</taxon>
        <taxon>Nocardioides</taxon>
    </lineage>
</organism>
<evidence type="ECO:0000256" key="1">
    <source>
        <dbReference type="ARBA" id="ARBA00010641"/>
    </source>
</evidence>
<dbReference type="GO" id="GO:0003677">
    <property type="term" value="F:DNA binding"/>
    <property type="evidence" value="ECO:0007669"/>
    <property type="project" value="UniProtKB-KW"/>
</dbReference>
<evidence type="ECO:0000256" key="4">
    <source>
        <dbReference type="ARBA" id="ARBA00023125"/>
    </source>
</evidence>
<dbReference type="InterPro" id="IPR036388">
    <property type="entry name" value="WH-like_DNA-bd_sf"/>
</dbReference>
<dbReference type="InterPro" id="IPR013324">
    <property type="entry name" value="RNA_pol_sigma_r3/r4-like"/>
</dbReference>
<dbReference type="OrthoDB" id="5501064at2"/>
<keyword evidence="5" id="KW-0804">Transcription</keyword>
<dbReference type="InterPro" id="IPR039425">
    <property type="entry name" value="RNA_pol_sigma-70-like"/>
</dbReference>
<dbReference type="Pfam" id="PF04545">
    <property type="entry name" value="Sigma70_r4"/>
    <property type="match status" value="1"/>
</dbReference>
<feature type="domain" description="RNA polymerase sigma-70 region 2" evidence="7">
    <location>
        <begin position="22"/>
        <end position="92"/>
    </location>
</feature>
<proteinExistence type="inferred from homology"/>
<reference evidence="9 10" key="1">
    <citation type="submission" date="2016-10" db="EMBL/GenBank/DDBJ databases">
        <authorList>
            <person name="de Groot N.N."/>
        </authorList>
    </citation>
    <scope>NUCLEOTIDE SEQUENCE [LARGE SCALE GENOMIC DNA]</scope>
    <source>
        <strain evidence="9 10">CGMCC 1.11147</strain>
    </source>
</reference>